<dbReference type="AlphaFoldDB" id="A0A5B7D3Z6"/>
<organism evidence="1 2">
    <name type="scientific">Portunus trituberculatus</name>
    <name type="common">Swimming crab</name>
    <name type="synonym">Neptunus trituberculatus</name>
    <dbReference type="NCBI Taxonomy" id="210409"/>
    <lineage>
        <taxon>Eukaryota</taxon>
        <taxon>Metazoa</taxon>
        <taxon>Ecdysozoa</taxon>
        <taxon>Arthropoda</taxon>
        <taxon>Crustacea</taxon>
        <taxon>Multicrustacea</taxon>
        <taxon>Malacostraca</taxon>
        <taxon>Eumalacostraca</taxon>
        <taxon>Eucarida</taxon>
        <taxon>Decapoda</taxon>
        <taxon>Pleocyemata</taxon>
        <taxon>Brachyura</taxon>
        <taxon>Eubrachyura</taxon>
        <taxon>Portunoidea</taxon>
        <taxon>Portunidae</taxon>
        <taxon>Portuninae</taxon>
        <taxon>Portunus</taxon>
    </lineage>
</organism>
<sequence>MGHIHSTNMDGIPQIFMGKICQSTSHLIRKLVVPRFVSGFDVRKTQTDYVHSQCWVSFLPTAAAATILSAIKAGVPDGR</sequence>
<protein>
    <submittedName>
        <fullName evidence="1">Uncharacterized protein</fullName>
    </submittedName>
</protein>
<dbReference type="Proteomes" id="UP000324222">
    <property type="component" value="Unassembled WGS sequence"/>
</dbReference>
<accession>A0A5B7D3Z6</accession>
<evidence type="ECO:0000313" key="1">
    <source>
        <dbReference type="EMBL" id="MPC15326.1"/>
    </source>
</evidence>
<evidence type="ECO:0000313" key="2">
    <source>
        <dbReference type="Proteomes" id="UP000324222"/>
    </source>
</evidence>
<gene>
    <name evidence="1" type="ORF">E2C01_008114</name>
</gene>
<keyword evidence="2" id="KW-1185">Reference proteome</keyword>
<name>A0A5B7D3Z6_PORTR</name>
<dbReference type="EMBL" id="VSRR010000418">
    <property type="protein sequence ID" value="MPC15326.1"/>
    <property type="molecule type" value="Genomic_DNA"/>
</dbReference>
<proteinExistence type="predicted"/>
<reference evidence="1 2" key="1">
    <citation type="submission" date="2019-05" db="EMBL/GenBank/DDBJ databases">
        <title>Another draft genome of Portunus trituberculatus and its Hox gene families provides insights of decapod evolution.</title>
        <authorList>
            <person name="Jeong J.-H."/>
            <person name="Song I."/>
            <person name="Kim S."/>
            <person name="Choi T."/>
            <person name="Kim D."/>
            <person name="Ryu S."/>
            <person name="Kim W."/>
        </authorList>
    </citation>
    <scope>NUCLEOTIDE SEQUENCE [LARGE SCALE GENOMIC DNA]</scope>
    <source>
        <tissue evidence="1">Muscle</tissue>
    </source>
</reference>
<comment type="caution">
    <text evidence="1">The sequence shown here is derived from an EMBL/GenBank/DDBJ whole genome shotgun (WGS) entry which is preliminary data.</text>
</comment>